<organism evidence="1 2">
    <name type="scientific">Panagrolaimus sp. PS1159</name>
    <dbReference type="NCBI Taxonomy" id="55785"/>
    <lineage>
        <taxon>Eukaryota</taxon>
        <taxon>Metazoa</taxon>
        <taxon>Ecdysozoa</taxon>
        <taxon>Nematoda</taxon>
        <taxon>Chromadorea</taxon>
        <taxon>Rhabditida</taxon>
        <taxon>Tylenchina</taxon>
        <taxon>Panagrolaimomorpha</taxon>
        <taxon>Panagrolaimoidea</taxon>
        <taxon>Panagrolaimidae</taxon>
        <taxon>Panagrolaimus</taxon>
    </lineage>
</organism>
<dbReference type="Proteomes" id="UP000887580">
    <property type="component" value="Unplaced"/>
</dbReference>
<proteinExistence type="predicted"/>
<sequence>MRDIEASKMEIDCIKSPPNFSNKLYQCFSFRSSLMYYILSHAYLPTQIKLSQTCKELHEKLYKRHIFQVDELWLNRQKSTYRIYNKNVHFYPTSQFLLQLQHPLIVTKTVLLFNINDKEIVNVLAKLDYSTVKEMYFSCCTVDFETVKNVLKIPTLKLISYWSSNVMNAGKIDIDDYVSENYPNVYVNDPD</sequence>
<name>A0AC35ETI5_9BILA</name>
<evidence type="ECO:0000313" key="1">
    <source>
        <dbReference type="Proteomes" id="UP000887580"/>
    </source>
</evidence>
<accession>A0AC35ETI5</accession>
<dbReference type="WBParaSite" id="PS1159_v2.g10559.t1">
    <property type="protein sequence ID" value="PS1159_v2.g10559.t1"/>
    <property type="gene ID" value="PS1159_v2.g10559"/>
</dbReference>
<reference evidence="2" key="1">
    <citation type="submission" date="2022-11" db="UniProtKB">
        <authorList>
            <consortium name="WormBaseParasite"/>
        </authorList>
    </citation>
    <scope>IDENTIFICATION</scope>
</reference>
<protein>
    <submittedName>
        <fullName evidence="2">Uncharacterized protein</fullName>
    </submittedName>
</protein>
<evidence type="ECO:0000313" key="2">
    <source>
        <dbReference type="WBParaSite" id="PS1159_v2.g10559.t1"/>
    </source>
</evidence>